<gene>
    <name evidence="2" type="ORF">EIN_398050</name>
</gene>
<evidence type="ECO:0000313" key="3">
    <source>
        <dbReference type="Proteomes" id="UP000014680"/>
    </source>
</evidence>
<protein>
    <submittedName>
        <fullName evidence="2">Uncharacterized protein</fullName>
    </submittedName>
</protein>
<evidence type="ECO:0000256" key="1">
    <source>
        <dbReference type="SAM" id="Coils"/>
    </source>
</evidence>
<dbReference type="VEuPathDB" id="AmoebaDB:EIN_398050"/>
<dbReference type="EMBL" id="KB206411">
    <property type="protein sequence ID" value="ELP91875.1"/>
    <property type="molecule type" value="Genomic_DNA"/>
</dbReference>
<dbReference type="OrthoDB" id="27969at2759"/>
<dbReference type="RefSeq" id="XP_004258646.1">
    <property type="nucleotide sequence ID" value="XM_004258598.1"/>
</dbReference>
<proteinExistence type="predicted"/>
<feature type="coiled-coil region" evidence="1">
    <location>
        <begin position="121"/>
        <end position="153"/>
    </location>
</feature>
<dbReference type="GeneID" id="14890919"/>
<accession>A0A0A1UA67</accession>
<name>A0A0A1UA67_ENTIV</name>
<reference evidence="2 3" key="1">
    <citation type="submission" date="2012-10" db="EMBL/GenBank/DDBJ databases">
        <authorList>
            <person name="Zafar N."/>
            <person name="Inman J."/>
            <person name="Hall N."/>
            <person name="Lorenzi H."/>
            <person name="Caler E."/>
        </authorList>
    </citation>
    <scope>NUCLEOTIDE SEQUENCE [LARGE SCALE GENOMIC DNA]</scope>
    <source>
        <strain evidence="2 3">IP1</strain>
    </source>
</reference>
<keyword evidence="1" id="KW-0175">Coiled coil</keyword>
<sequence length="290" mass="33829">MQKSVECLCGNISISFREPPPTFIVSVKDPFEWEDPHPITSFSVDMTYFQMVSIRQTATCLIYKCLNCGDDCCCVKGNEGVLNKELFNNENRRKDMKYSETFKVYTLDKESESKDKNAQVIDKLDEQLERILMNKKQEKIDVLFKEKERKIREFVNSQEELFEAQRSIVNSEYETVRNDFKEIHKTTTAQPQQPEKLKRVKTWEAPIKIRVNTSKEVFEFDEEQNEEISGNEIAKSETKVDVPIVQRGVVQFHDVAPCCSVPMRLPSTEIEEESFEEFATSKNINTQFNK</sequence>
<dbReference type="OMA" id="EEYTHNI"/>
<dbReference type="AlphaFoldDB" id="A0A0A1UA67"/>
<keyword evidence="3" id="KW-1185">Reference proteome</keyword>
<organism evidence="2 3">
    <name type="scientific">Entamoeba invadens IP1</name>
    <dbReference type="NCBI Taxonomy" id="370355"/>
    <lineage>
        <taxon>Eukaryota</taxon>
        <taxon>Amoebozoa</taxon>
        <taxon>Evosea</taxon>
        <taxon>Archamoebae</taxon>
        <taxon>Mastigamoebida</taxon>
        <taxon>Entamoebidae</taxon>
        <taxon>Entamoeba</taxon>
    </lineage>
</organism>
<dbReference type="KEGG" id="eiv:EIN_398050"/>
<dbReference type="Proteomes" id="UP000014680">
    <property type="component" value="Unassembled WGS sequence"/>
</dbReference>
<evidence type="ECO:0000313" key="2">
    <source>
        <dbReference type="EMBL" id="ELP91875.1"/>
    </source>
</evidence>